<dbReference type="PANTHER" id="PTHR23502:SF181">
    <property type="entry name" value="MAJOR FACILITATOR SUPERFAMILY (MFS) PROFILE DOMAIN-CONTAINING PROTEIN"/>
    <property type="match status" value="1"/>
</dbReference>
<dbReference type="InterPro" id="IPR020846">
    <property type="entry name" value="MFS_dom"/>
</dbReference>
<comment type="subcellular location">
    <subcellularLocation>
        <location evidence="1">Membrane</location>
        <topology evidence="1">Multi-pass membrane protein</topology>
    </subcellularLocation>
</comment>
<accession>W7DVV2</accession>
<dbReference type="Gene3D" id="1.20.1250.20">
    <property type="entry name" value="MFS general substrate transporter like domains"/>
    <property type="match status" value="1"/>
</dbReference>
<keyword evidence="3 5" id="KW-1133">Transmembrane helix</keyword>
<keyword evidence="4 5" id="KW-0472">Membrane</keyword>
<protein>
    <recommendedName>
        <fullName evidence="6">Major facilitator superfamily (MFS) profile domain-containing protein</fullName>
    </recommendedName>
</protein>
<gene>
    <name evidence="7" type="ORF">COCVIDRAFT_41909</name>
</gene>
<feature type="transmembrane region" description="Helical" evidence="5">
    <location>
        <begin position="346"/>
        <end position="371"/>
    </location>
</feature>
<dbReference type="PROSITE" id="PS50850">
    <property type="entry name" value="MFS"/>
    <property type="match status" value="1"/>
</dbReference>
<evidence type="ECO:0000256" key="2">
    <source>
        <dbReference type="ARBA" id="ARBA00022692"/>
    </source>
</evidence>
<evidence type="ECO:0000313" key="7">
    <source>
        <dbReference type="EMBL" id="EUN22243.1"/>
    </source>
</evidence>
<evidence type="ECO:0000256" key="5">
    <source>
        <dbReference type="SAM" id="Phobius"/>
    </source>
</evidence>
<feature type="transmembrane region" description="Helical" evidence="5">
    <location>
        <begin position="410"/>
        <end position="437"/>
    </location>
</feature>
<feature type="transmembrane region" description="Helical" evidence="5">
    <location>
        <begin position="112"/>
        <end position="130"/>
    </location>
</feature>
<dbReference type="PANTHER" id="PTHR23502">
    <property type="entry name" value="MAJOR FACILITATOR SUPERFAMILY"/>
    <property type="match status" value="1"/>
</dbReference>
<dbReference type="GO" id="GO:0022857">
    <property type="term" value="F:transmembrane transporter activity"/>
    <property type="evidence" value="ECO:0007669"/>
    <property type="project" value="InterPro"/>
</dbReference>
<proteinExistence type="predicted"/>
<evidence type="ECO:0000256" key="3">
    <source>
        <dbReference type="ARBA" id="ARBA00022989"/>
    </source>
</evidence>
<reference evidence="7 8" key="1">
    <citation type="journal article" date="2013" name="PLoS Genet.">
        <title>Comparative genome structure, secondary metabolite, and effector coding capacity across Cochliobolus pathogens.</title>
        <authorList>
            <person name="Condon B.J."/>
            <person name="Leng Y."/>
            <person name="Wu D."/>
            <person name="Bushley K.E."/>
            <person name="Ohm R.A."/>
            <person name="Otillar R."/>
            <person name="Martin J."/>
            <person name="Schackwitz W."/>
            <person name="Grimwood J."/>
            <person name="MohdZainudin N."/>
            <person name="Xue C."/>
            <person name="Wang R."/>
            <person name="Manning V.A."/>
            <person name="Dhillon B."/>
            <person name="Tu Z.J."/>
            <person name="Steffenson B.J."/>
            <person name="Salamov A."/>
            <person name="Sun H."/>
            <person name="Lowry S."/>
            <person name="LaButti K."/>
            <person name="Han J."/>
            <person name="Copeland A."/>
            <person name="Lindquist E."/>
            <person name="Barry K."/>
            <person name="Schmutz J."/>
            <person name="Baker S.E."/>
            <person name="Ciuffetti L.M."/>
            <person name="Grigoriev I.V."/>
            <person name="Zhong S."/>
            <person name="Turgeon B.G."/>
        </authorList>
    </citation>
    <scope>NUCLEOTIDE SEQUENCE [LARGE SCALE GENOMIC DNA]</scope>
    <source>
        <strain evidence="7 8">FI3</strain>
    </source>
</reference>
<feature type="transmembrane region" description="Helical" evidence="5">
    <location>
        <begin position="176"/>
        <end position="197"/>
    </location>
</feature>
<keyword evidence="8" id="KW-1185">Reference proteome</keyword>
<feature type="transmembrane region" description="Helical" evidence="5">
    <location>
        <begin position="383"/>
        <end position="404"/>
    </location>
</feature>
<feature type="transmembrane region" description="Helical" evidence="5">
    <location>
        <begin position="44"/>
        <end position="66"/>
    </location>
</feature>
<evidence type="ECO:0000313" key="8">
    <source>
        <dbReference type="Proteomes" id="UP000054337"/>
    </source>
</evidence>
<dbReference type="GO" id="GO:0005886">
    <property type="term" value="C:plasma membrane"/>
    <property type="evidence" value="ECO:0007669"/>
    <property type="project" value="TreeGrafter"/>
</dbReference>
<evidence type="ECO:0000256" key="4">
    <source>
        <dbReference type="ARBA" id="ARBA00023136"/>
    </source>
</evidence>
<evidence type="ECO:0000256" key="1">
    <source>
        <dbReference type="ARBA" id="ARBA00004141"/>
    </source>
</evidence>
<sequence>MASSQLIKDEIVQTVVAHHHGLPLLPQPSDDDRDPLRWPRKLKLAAFTATAFFNFTGNFASSGLSVATPVLQAQFQKSPNQINSLLTYNFLLLGIGNLVWVPLGVKYGKRASLLLATFMLFVVLIATAKTTTYTGLLAARCFSGFAAAAGESIVPGIVSDIFFLHERAAMMSGYTILVSIATAIGPLIAAFIVQYSPGNWVDYMWVCAALAGANLVAIYLLYPESNFVRSDVPPHTIRSNSHPRGDPEAEKVTTVRTETINRHYIKIVHKPWLSIWTSIVTINHDTGLLEIFLRPLKMIVSPSILFAIFVYGTSLAAQIILIFAFPSLLQSPPYMFSPIGVGLMEISAIIGFLVGCFMGGYVADLITAAVIRRQDGAVYSEQRLMSLIPGGFIAPAGCILIAFACSEKLHWVAIAFGFGMVSFGTVYAPNIVITYVVESHHKFATESLVTINIFKNLVAFLFLFTATDWIAAQGWVQVYMVMFMLVLVGTLMAIPFYFFGAKWRGEHNHGNING</sequence>
<dbReference type="HOGENOM" id="CLU_008455_13_6_1"/>
<organism evidence="7 8">
    <name type="scientific">Bipolaris victoriae (strain FI3)</name>
    <name type="common">Victoria blight of oats agent</name>
    <name type="synonym">Cochliobolus victoriae</name>
    <dbReference type="NCBI Taxonomy" id="930091"/>
    <lineage>
        <taxon>Eukaryota</taxon>
        <taxon>Fungi</taxon>
        <taxon>Dikarya</taxon>
        <taxon>Ascomycota</taxon>
        <taxon>Pezizomycotina</taxon>
        <taxon>Dothideomycetes</taxon>
        <taxon>Pleosporomycetidae</taxon>
        <taxon>Pleosporales</taxon>
        <taxon>Pleosporineae</taxon>
        <taxon>Pleosporaceae</taxon>
        <taxon>Bipolaris</taxon>
    </lineage>
</organism>
<dbReference type="Pfam" id="PF07690">
    <property type="entry name" value="MFS_1"/>
    <property type="match status" value="1"/>
</dbReference>
<name>W7DVV2_BIPV3</name>
<dbReference type="AlphaFoldDB" id="W7DVV2"/>
<feature type="transmembrane region" description="Helical" evidence="5">
    <location>
        <begin position="203"/>
        <end position="222"/>
    </location>
</feature>
<feature type="transmembrane region" description="Helical" evidence="5">
    <location>
        <begin position="449"/>
        <end position="472"/>
    </location>
</feature>
<feature type="transmembrane region" description="Helical" evidence="5">
    <location>
        <begin position="86"/>
        <end position="105"/>
    </location>
</feature>
<feature type="transmembrane region" description="Helical" evidence="5">
    <location>
        <begin position="304"/>
        <end position="326"/>
    </location>
</feature>
<feature type="transmembrane region" description="Helical" evidence="5">
    <location>
        <begin position="478"/>
        <end position="499"/>
    </location>
</feature>
<feature type="transmembrane region" description="Helical" evidence="5">
    <location>
        <begin position="142"/>
        <end position="164"/>
    </location>
</feature>
<evidence type="ECO:0000259" key="6">
    <source>
        <dbReference type="PROSITE" id="PS50850"/>
    </source>
</evidence>
<dbReference type="SUPFAM" id="SSF103473">
    <property type="entry name" value="MFS general substrate transporter"/>
    <property type="match status" value="1"/>
</dbReference>
<dbReference type="OrthoDB" id="268400at2759"/>
<dbReference type="GeneID" id="26257204"/>
<dbReference type="InterPro" id="IPR011701">
    <property type="entry name" value="MFS"/>
</dbReference>
<feature type="domain" description="Major facilitator superfamily (MFS) profile" evidence="6">
    <location>
        <begin position="46"/>
        <end position="504"/>
    </location>
</feature>
<dbReference type="RefSeq" id="XP_014551821.1">
    <property type="nucleotide sequence ID" value="XM_014696335.1"/>
</dbReference>
<dbReference type="InterPro" id="IPR036259">
    <property type="entry name" value="MFS_trans_sf"/>
</dbReference>
<keyword evidence="2 5" id="KW-0812">Transmembrane</keyword>
<dbReference type="EMBL" id="KI968817">
    <property type="protein sequence ID" value="EUN22243.1"/>
    <property type="molecule type" value="Genomic_DNA"/>
</dbReference>
<dbReference type="Proteomes" id="UP000054337">
    <property type="component" value="Unassembled WGS sequence"/>
</dbReference>